<dbReference type="EMBL" id="CAJFCJ010000020">
    <property type="protein sequence ID" value="CAD5124299.1"/>
    <property type="molecule type" value="Genomic_DNA"/>
</dbReference>
<accession>A0A7I8W864</accession>
<name>A0A7I8W864_9ANNE</name>
<evidence type="ECO:0000313" key="2">
    <source>
        <dbReference type="EMBL" id="CAD5124299.1"/>
    </source>
</evidence>
<reference evidence="2 3" key="1">
    <citation type="submission" date="2020-08" db="EMBL/GenBank/DDBJ databases">
        <authorList>
            <person name="Hejnol A."/>
        </authorList>
    </citation>
    <scope>NUCLEOTIDE SEQUENCE [LARGE SCALE GENOMIC DNA]</scope>
</reference>
<keyword evidence="1" id="KW-0812">Transmembrane</keyword>
<feature type="transmembrane region" description="Helical" evidence="1">
    <location>
        <begin position="32"/>
        <end position="52"/>
    </location>
</feature>
<comment type="caution">
    <text evidence="2">The sequence shown here is derived from an EMBL/GenBank/DDBJ whole genome shotgun (WGS) entry which is preliminary data.</text>
</comment>
<evidence type="ECO:0000256" key="1">
    <source>
        <dbReference type="SAM" id="Phobius"/>
    </source>
</evidence>
<evidence type="ECO:0000313" key="3">
    <source>
        <dbReference type="Proteomes" id="UP000549394"/>
    </source>
</evidence>
<gene>
    <name evidence="2" type="ORF">DGYR_LOCUS11864</name>
</gene>
<proteinExistence type="predicted"/>
<sequence>MIEFEIEPRGNSTFVAKFINKKKNEEHDDVGALYYVVVVILLYACSMIMMIASHIRKNKIDRKLNVYLKEMAFVRKRERQLQLLNTTNKLAEFRGTDGRVVKNARVALSEPNQLSSFEDLDEQTEETCFISPRQRENIEIRTTSIDECPSSTVVLELNDAASDTEIDVYGETP</sequence>
<dbReference type="AlphaFoldDB" id="A0A7I8W864"/>
<dbReference type="OrthoDB" id="6085330at2759"/>
<keyword evidence="3" id="KW-1185">Reference proteome</keyword>
<keyword evidence="1" id="KW-0472">Membrane</keyword>
<organism evidence="2 3">
    <name type="scientific">Dimorphilus gyrociliatus</name>
    <dbReference type="NCBI Taxonomy" id="2664684"/>
    <lineage>
        <taxon>Eukaryota</taxon>
        <taxon>Metazoa</taxon>
        <taxon>Spiralia</taxon>
        <taxon>Lophotrochozoa</taxon>
        <taxon>Annelida</taxon>
        <taxon>Polychaeta</taxon>
        <taxon>Polychaeta incertae sedis</taxon>
        <taxon>Dinophilidae</taxon>
        <taxon>Dimorphilus</taxon>
    </lineage>
</organism>
<protein>
    <submittedName>
        <fullName evidence="2">DgyrCDS12588</fullName>
    </submittedName>
</protein>
<keyword evidence="1" id="KW-1133">Transmembrane helix</keyword>
<dbReference type="Proteomes" id="UP000549394">
    <property type="component" value="Unassembled WGS sequence"/>
</dbReference>